<reference evidence="2 3" key="1">
    <citation type="submission" date="2024-09" db="EMBL/GenBank/DDBJ databases">
        <title>Chromosome-scale assembly of Riccia fluitans.</title>
        <authorList>
            <person name="Paukszto L."/>
            <person name="Sawicki J."/>
            <person name="Karawczyk K."/>
            <person name="Piernik-Szablinska J."/>
            <person name="Szczecinska M."/>
            <person name="Mazdziarz M."/>
        </authorList>
    </citation>
    <scope>NUCLEOTIDE SEQUENCE [LARGE SCALE GENOMIC DNA]</scope>
    <source>
        <strain evidence="2">Rf_01</strain>
        <tissue evidence="2">Aerial parts of the thallus</tissue>
    </source>
</reference>
<protein>
    <submittedName>
        <fullName evidence="2">Uncharacterized protein</fullName>
    </submittedName>
</protein>
<dbReference type="AlphaFoldDB" id="A0ABD1YY91"/>
<name>A0ABD1YY91_9MARC</name>
<dbReference type="Proteomes" id="UP001605036">
    <property type="component" value="Unassembled WGS sequence"/>
</dbReference>
<gene>
    <name evidence="2" type="ORF">R1flu_007134</name>
</gene>
<evidence type="ECO:0000313" key="3">
    <source>
        <dbReference type="Proteomes" id="UP001605036"/>
    </source>
</evidence>
<comment type="caution">
    <text evidence="2">The sequence shown here is derived from an EMBL/GenBank/DDBJ whole genome shotgun (WGS) entry which is preliminary data.</text>
</comment>
<keyword evidence="3" id="KW-1185">Reference proteome</keyword>
<dbReference type="EMBL" id="JBHFFA010000003">
    <property type="protein sequence ID" value="KAL2635655.1"/>
    <property type="molecule type" value="Genomic_DNA"/>
</dbReference>
<evidence type="ECO:0000313" key="2">
    <source>
        <dbReference type="EMBL" id="KAL2635655.1"/>
    </source>
</evidence>
<feature type="region of interest" description="Disordered" evidence="1">
    <location>
        <begin position="1"/>
        <end position="31"/>
    </location>
</feature>
<accession>A0ABD1YY91</accession>
<organism evidence="2 3">
    <name type="scientific">Riccia fluitans</name>
    <dbReference type="NCBI Taxonomy" id="41844"/>
    <lineage>
        <taxon>Eukaryota</taxon>
        <taxon>Viridiplantae</taxon>
        <taxon>Streptophyta</taxon>
        <taxon>Embryophyta</taxon>
        <taxon>Marchantiophyta</taxon>
        <taxon>Marchantiopsida</taxon>
        <taxon>Marchantiidae</taxon>
        <taxon>Marchantiales</taxon>
        <taxon>Ricciaceae</taxon>
        <taxon>Riccia</taxon>
    </lineage>
</organism>
<proteinExistence type="predicted"/>
<evidence type="ECO:0000256" key="1">
    <source>
        <dbReference type="SAM" id="MobiDB-lite"/>
    </source>
</evidence>
<sequence>MARPGNYKHLEGSLEGIVEQRWPPPSKTSDIEGTAHGVFHWGKSECHESFDRAVPMLPQGNQNDGEPLLGSR</sequence>